<dbReference type="InterPro" id="IPR016167">
    <property type="entry name" value="FAD-bd_PCMH_sub1"/>
</dbReference>
<dbReference type="Pfam" id="PF01565">
    <property type="entry name" value="FAD_binding_4"/>
    <property type="match status" value="1"/>
</dbReference>
<dbReference type="Gene3D" id="3.30.465.10">
    <property type="match status" value="1"/>
</dbReference>
<feature type="domain" description="FAD-binding PCMH-type" evidence="1">
    <location>
        <begin position="24"/>
        <end position="172"/>
    </location>
</feature>
<protein>
    <recommendedName>
        <fullName evidence="1">FAD-binding PCMH-type domain-containing protein</fullName>
    </recommendedName>
</protein>
<dbReference type="PANTHER" id="PTHR21071:SF4">
    <property type="entry name" value="UDP-N-ACETYLENOLPYRUVOYLGLUCOSAMINE REDUCTASE"/>
    <property type="match status" value="1"/>
</dbReference>
<dbReference type="InterPro" id="IPR003170">
    <property type="entry name" value="MurB"/>
</dbReference>
<dbReference type="SUPFAM" id="SSF56176">
    <property type="entry name" value="FAD-binding/transporter-associated domain-like"/>
    <property type="match status" value="1"/>
</dbReference>
<dbReference type="InterPro" id="IPR006094">
    <property type="entry name" value="Oxid_FAD_bind_N"/>
</dbReference>
<name>X1I277_9ZZZZ</name>
<accession>X1I277</accession>
<dbReference type="InterPro" id="IPR016166">
    <property type="entry name" value="FAD-bd_PCMH"/>
</dbReference>
<reference evidence="2" key="1">
    <citation type="journal article" date="2014" name="Front. Microbiol.">
        <title>High frequency of phylogenetically diverse reductive dehalogenase-homologous genes in deep subseafloor sedimentary metagenomes.</title>
        <authorList>
            <person name="Kawai M."/>
            <person name="Futagami T."/>
            <person name="Toyoda A."/>
            <person name="Takaki Y."/>
            <person name="Nishi S."/>
            <person name="Hori S."/>
            <person name="Arai W."/>
            <person name="Tsubouchi T."/>
            <person name="Morono Y."/>
            <person name="Uchiyama I."/>
            <person name="Ito T."/>
            <person name="Fujiyama A."/>
            <person name="Inagaki F."/>
            <person name="Takami H."/>
        </authorList>
    </citation>
    <scope>NUCLEOTIDE SEQUENCE</scope>
    <source>
        <strain evidence="2">Expedition CK06-06</strain>
    </source>
</reference>
<dbReference type="GO" id="GO:0071555">
    <property type="term" value="P:cell wall organization"/>
    <property type="evidence" value="ECO:0007669"/>
    <property type="project" value="TreeGrafter"/>
</dbReference>
<dbReference type="GO" id="GO:0005829">
    <property type="term" value="C:cytosol"/>
    <property type="evidence" value="ECO:0007669"/>
    <property type="project" value="TreeGrafter"/>
</dbReference>
<dbReference type="PANTHER" id="PTHR21071">
    <property type="entry name" value="UDP-N-ACETYLENOLPYRUVOYLGLUCOSAMINE REDUCTASE"/>
    <property type="match status" value="1"/>
</dbReference>
<dbReference type="InterPro" id="IPR016169">
    <property type="entry name" value="FAD-bd_PCMH_sub2"/>
</dbReference>
<feature type="non-terminal residue" evidence="2">
    <location>
        <position position="172"/>
    </location>
</feature>
<dbReference type="GO" id="GO:0008762">
    <property type="term" value="F:UDP-N-acetylmuramate dehydrogenase activity"/>
    <property type="evidence" value="ECO:0007669"/>
    <property type="project" value="InterPro"/>
</dbReference>
<dbReference type="InterPro" id="IPR036318">
    <property type="entry name" value="FAD-bd_PCMH-like_sf"/>
</dbReference>
<dbReference type="PROSITE" id="PS51387">
    <property type="entry name" value="FAD_PCMH"/>
    <property type="match status" value="1"/>
</dbReference>
<organism evidence="2">
    <name type="scientific">marine sediment metagenome</name>
    <dbReference type="NCBI Taxonomy" id="412755"/>
    <lineage>
        <taxon>unclassified sequences</taxon>
        <taxon>metagenomes</taxon>
        <taxon>ecological metagenomes</taxon>
    </lineage>
</organism>
<evidence type="ECO:0000313" key="2">
    <source>
        <dbReference type="EMBL" id="GAH75827.1"/>
    </source>
</evidence>
<gene>
    <name evidence="2" type="ORF">S03H2_44279</name>
</gene>
<dbReference type="EMBL" id="BARU01027676">
    <property type="protein sequence ID" value="GAH75827.1"/>
    <property type="molecule type" value="Genomic_DNA"/>
</dbReference>
<proteinExistence type="inferred from homology"/>
<comment type="caution">
    <text evidence="2">The sequence shown here is derived from an EMBL/GenBank/DDBJ whole genome shotgun (WGS) entry which is preliminary data.</text>
</comment>
<dbReference type="Gene3D" id="3.30.43.10">
    <property type="entry name" value="Uridine Diphospho-n-acetylenolpyruvylglucosamine Reductase, domain 2"/>
    <property type="match status" value="1"/>
</dbReference>
<dbReference type="HAMAP" id="MF_00037">
    <property type="entry name" value="MurB"/>
    <property type="match status" value="1"/>
</dbReference>
<dbReference type="AlphaFoldDB" id="X1I277"/>
<dbReference type="GO" id="GO:0071949">
    <property type="term" value="F:FAD binding"/>
    <property type="evidence" value="ECO:0007669"/>
    <property type="project" value="InterPro"/>
</dbReference>
<evidence type="ECO:0000259" key="1">
    <source>
        <dbReference type="PROSITE" id="PS51387"/>
    </source>
</evidence>
<sequence length="172" mass="17986">MKLFAGLEQIVKSDHPLAPHTWLKLGGPATYFIEPADVEQLADVVRRCRENEIPMHVLGSGANVLIDDAGVKGAVIHLAGEQFKKVAATPGGLRAGAGADMGKLVLQCVRDGLSGIEGLTGIPGTVGGCVKMNAGGAFGDVGNVVESVEVMNDNGEMFTRHRSDLAFAYRSS</sequence>